<evidence type="ECO:0000313" key="7">
    <source>
        <dbReference type="Proteomes" id="UP000789739"/>
    </source>
</evidence>
<keyword evidence="7" id="KW-1185">Reference proteome</keyword>
<organism evidence="6 7">
    <name type="scientific">Paraglomus brasilianum</name>
    <dbReference type="NCBI Taxonomy" id="144538"/>
    <lineage>
        <taxon>Eukaryota</taxon>
        <taxon>Fungi</taxon>
        <taxon>Fungi incertae sedis</taxon>
        <taxon>Mucoromycota</taxon>
        <taxon>Glomeromycotina</taxon>
        <taxon>Glomeromycetes</taxon>
        <taxon>Paraglomerales</taxon>
        <taxon>Paraglomeraceae</taxon>
        <taxon>Paraglomus</taxon>
    </lineage>
</organism>
<dbReference type="Gene3D" id="1.10.30.10">
    <property type="entry name" value="High mobility group box domain"/>
    <property type="match status" value="1"/>
</dbReference>
<accession>A0A9N9AAM6</accession>
<name>A0A9N9AAM6_9GLOM</name>
<sequence>MSSNSINQPILRQVHSHTELCAATNSTCPATCFINNLTPTELELIRNPPYPLTISYDSILNPIRKRRKNSNKRNLPPRPQNAWVLFRRNFQSQERSQRPDGPHTLKEISKTAAESWKSQPKEVKQYFNLLSKLASRQHKVMYPEYVYNPRKFKNGENFTFKHMDKDKFAKSRNRKTSLSKKAKQPIDLSNTDCSSANRNESYLENNEQQSTLPSSVINFQYWISDLDFFTVPFSNATFLFPQYQFSNDINNDNLNANEQIGSTDVGFGHCSY</sequence>
<proteinExistence type="predicted"/>
<dbReference type="PANTHER" id="PTHR10270:SF161">
    <property type="entry name" value="SEX-DETERMINING REGION Y PROTEIN"/>
    <property type="match status" value="1"/>
</dbReference>
<feature type="domain" description="HMG box" evidence="5">
    <location>
        <begin position="76"/>
        <end position="146"/>
    </location>
</feature>
<dbReference type="GO" id="GO:0000978">
    <property type="term" value="F:RNA polymerase II cis-regulatory region sequence-specific DNA binding"/>
    <property type="evidence" value="ECO:0007669"/>
    <property type="project" value="TreeGrafter"/>
</dbReference>
<dbReference type="Pfam" id="PF00505">
    <property type="entry name" value="HMG_box"/>
    <property type="match status" value="1"/>
</dbReference>
<keyword evidence="2" id="KW-0804">Transcription</keyword>
<dbReference type="OrthoDB" id="6247875at2759"/>
<evidence type="ECO:0000256" key="1">
    <source>
        <dbReference type="ARBA" id="ARBA00023125"/>
    </source>
</evidence>
<dbReference type="EMBL" id="CAJVPI010000344">
    <property type="protein sequence ID" value="CAG8522437.1"/>
    <property type="molecule type" value="Genomic_DNA"/>
</dbReference>
<dbReference type="PANTHER" id="PTHR10270">
    <property type="entry name" value="SOX TRANSCRIPTION FACTOR"/>
    <property type="match status" value="1"/>
</dbReference>
<evidence type="ECO:0000256" key="3">
    <source>
        <dbReference type="PROSITE-ProRule" id="PRU00267"/>
    </source>
</evidence>
<dbReference type="InterPro" id="IPR050140">
    <property type="entry name" value="SRY-related_HMG-box_TF-like"/>
</dbReference>
<dbReference type="GO" id="GO:0001228">
    <property type="term" value="F:DNA-binding transcription activator activity, RNA polymerase II-specific"/>
    <property type="evidence" value="ECO:0007669"/>
    <property type="project" value="TreeGrafter"/>
</dbReference>
<dbReference type="GO" id="GO:0005634">
    <property type="term" value="C:nucleus"/>
    <property type="evidence" value="ECO:0007669"/>
    <property type="project" value="UniProtKB-UniRule"/>
</dbReference>
<feature type="DNA-binding region" description="HMG box" evidence="3">
    <location>
        <begin position="76"/>
        <end position="146"/>
    </location>
</feature>
<dbReference type="InterPro" id="IPR009071">
    <property type="entry name" value="HMG_box_dom"/>
</dbReference>
<feature type="compositionally biased region" description="Basic residues" evidence="4">
    <location>
        <begin position="170"/>
        <end position="183"/>
    </location>
</feature>
<dbReference type="AlphaFoldDB" id="A0A9N9AAM6"/>
<reference evidence="6" key="1">
    <citation type="submission" date="2021-06" db="EMBL/GenBank/DDBJ databases">
        <authorList>
            <person name="Kallberg Y."/>
            <person name="Tangrot J."/>
            <person name="Rosling A."/>
        </authorList>
    </citation>
    <scope>NUCLEOTIDE SEQUENCE</scope>
    <source>
        <strain evidence="6">BR232B</strain>
    </source>
</reference>
<feature type="region of interest" description="Disordered" evidence="4">
    <location>
        <begin position="169"/>
        <end position="194"/>
    </location>
</feature>
<dbReference type="CDD" id="cd01389">
    <property type="entry name" value="HMG-box_ROX1-like"/>
    <property type="match status" value="1"/>
</dbReference>
<evidence type="ECO:0000256" key="4">
    <source>
        <dbReference type="SAM" id="MobiDB-lite"/>
    </source>
</evidence>
<dbReference type="Proteomes" id="UP000789739">
    <property type="component" value="Unassembled WGS sequence"/>
</dbReference>
<dbReference type="PROSITE" id="PS50118">
    <property type="entry name" value="HMG_BOX_2"/>
    <property type="match status" value="1"/>
</dbReference>
<evidence type="ECO:0000256" key="2">
    <source>
        <dbReference type="ARBA" id="ARBA00023163"/>
    </source>
</evidence>
<evidence type="ECO:0000259" key="5">
    <source>
        <dbReference type="PROSITE" id="PS50118"/>
    </source>
</evidence>
<protein>
    <submittedName>
        <fullName evidence="6">8983_t:CDS:1</fullName>
    </submittedName>
</protein>
<dbReference type="InterPro" id="IPR036910">
    <property type="entry name" value="HMG_box_dom_sf"/>
</dbReference>
<dbReference type="SMART" id="SM00398">
    <property type="entry name" value="HMG"/>
    <property type="match status" value="1"/>
</dbReference>
<keyword evidence="3" id="KW-0539">Nucleus</keyword>
<gene>
    <name evidence="6" type="ORF">PBRASI_LOCUS3697</name>
</gene>
<keyword evidence="1 3" id="KW-0238">DNA-binding</keyword>
<dbReference type="GO" id="GO:0030154">
    <property type="term" value="P:cell differentiation"/>
    <property type="evidence" value="ECO:0007669"/>
    <property type="project" value="TreeGrafter"/>
</dbReference>
<evidence type="ECO:0000313" key="6">
    <source>
        <dbReference type="EMBL" id="CAG8522437.1"/>
    </source>
</evidence>
<comment type="caution">
    <text evidence="6">The sequence shown here is derived from an EMBL/GenBank/DDBJ whole genome shotgun (WGS) entry which is preliminary data.</text>
</comment>
<dbReference type="SUPFAM" id="SSF47095">
    <property type="entry name" value="HMG-box"/>
    <property type="match status" value="1"/>
</dbReference>